<dbReference type="RefSeq" id="WP_261402804.1">
    <property type="nucleotide sequence ID" value="NZ_CP081869.1"/>
</dbReference>
<comment type="cofactor">
    <cofactor evidence="7">
        <name>Zn(2+)</name>
        <dbReference type="ChEBI" id="CHEBI:29105"/>
    </cofactor>
    <cofactor evidence="7">
        <name>Mg(2+)</name>
        <dbReference type="ChEBI" id="CHEBI:18420"/>
    </cofactor>
    <cofactor evidence="7">
        <name>Co(2+)</name>
        <dbReference type="ChEBI" id="CHEBI:48828"/>
    </cofactor>
    <text evidence="7">Binds 1 divalent metal cation per subunit. Can use ions such as Zn(2+), Mg(2+) or Co(2+).</text>
</comment>
<dbReference type="GO" id="GO:0000287">
    <property type="term" value="F:magnesium ion binding"/>
    <property type="evidence" value="ECO:0007669"/>
    <property type="project" value="UniProtKB-UniRule"/>
</dbReference>
<evidence type="ECO:0000313" key="8">
    <source>
        <dbReference type="EMBL" id="QZN99705.1"/>
    </source>
</evidence>
<dbReference type="GO" id="GO:0008615">
    <property type="term" value="P:pyridoxine biosynthetic process"/>
    <property type="evidence" value="ECO:0007669"/>
    <property type="project" value="UniProtKB-UniRule"/>
</dbReference>
<keyword evidence="2 7" id="KW-0479">Metal-binding</keyword>
<dbReference type="PANTHER" id="PTHR30004:SF6">
    <property type="entry name" value="D-THREONATE 4-PHOSPHATE DEHYDROGENASE"/>
    <property type="match status" value="1"/>
</dbReference>
<dbReference type="AlphaFoldDB" id="A0A9E6REG0"/>
<comment type="function">
    <text evidence="7">Catalyzes the NAD(P)-dependent oxidation of 4-(phosphooxy)-L-threonine (HTP) into 2-amino-3-oxo-4-(phosphooxy)butyric acid which spontaneously decarboxylates to form 3-amino-2-oxopropyl phosphate (AHAP).</text>
</comment>
<keyword evidence="7" id="KW-0460">Magnesium</keyword>
<dbReference type="EC" id="1.1.1.262" evidence="7"/>
<dbReference type="GO" id="GO:0042823">
    <property type="term" value="P:pyridoxal phosphate biosynthetic process"/>
    <property type="evidence" value="ECO:0007669"/>
    <property type="project" value="UniProtKB-UniRule"/>
</dbReference>
<keyword evidence="7" id="KW-0170">Cobalt</keyword>
<evidence type="ECO:0000256" key="3">
    <source>
        <dbReference type="ARBA" id="ARBA00022857"/>
    </source>
</evidence>
<comment type="subunit">
    <text evidence="7">Homodimer.</text>
</comment>
<comment type="miscellaneous">
    <text evidence="7">The active site is located at the dimer interface.</text>
</comment>
<keyword evidence="3 7" id="KW-0521">NADP</keyword>
<reference evidence="8" key="1">
    <citation type="submission" date="2021-08" db="EMBL/GenBank/DDBJ databases">
        <authorList>
            <person name="Zhang H."/>
            <person name="Xu M."/>
            <person name="Yu Z."/>
            <person name="Yang L."/>
            <person name="Cai Y."/>
        </authorList>
    </citation>
    <scope>NUCLEOTIDE SEQUENCE</scope>
    <source>
        <strain evidence="8">CHL1</strain>
    </source>
</reference>
<keyword evidence="4 7" id="KW-0560">Oxidoreductase</keyword>
<dbReference type="NCBIfam" id="NF003699">
    <property type="entry name" value="PRK05312.1"/>
    <property type="match status" value="1"/>
</dbReference>
<keyword evidence="5 7" id="KW-0520">NAD</keyword>
<proteinExistence type="inferred from homology"/>
<evidence type="ECO:0000256" key="4">
    <source>
        <dbReference type="ARBA" id="ARBA00023002"/>
    </source>
</evidence>
<dbReference type="GO" id="GO:0051287">
    <property type="term" value="F:NAD binding"/>
    <property type="evidence" value="ECO:0007669"/>
    <property type="project" value="InterPro"/>
</dbReference>
<feature type="binding site" evidence="7">
    <location>
        <position position="222"/>
    </location>
    <ligand>
        <name>a divalent metal cation</name>
        <dbReference type="ChEBI" id="CHEBI:60240"/>
        <note>ligand shared between dimeric partners</note>
    </ligand>
</feature>
<evidence type="ECO:0000256" key="7">
    <source>
        <dbReference type="HAMAP-Rule" id="MF_00536"/>
    </source>
</evidence>
<evidence type="ECO:0000256" key="1">
    <source>
        <dbReference type="ARBA" id="ARBA00022490"/>
    </source>
</evidence>
<keyword evidence="9" id="KW-1185">Reference proteome</keyword>
<dbReference type="InterPro" id="IPR037510">
    <property type="entry name" value="PdxA"/>
</dbReference>
<evidence type="ECO:0000256" key="2">
    <source>
        <dbReference type="ARBA" id="ARBA00022723"/>
    </source>
</evidence>
<accession>A0A9E6REG0</accession>
<comment type="catalytic activity">
    <reaction evidence="7">
        <text>4-(phosphooxy)-L-threonine + NAD(+) = 3-amino-2-oxopropyl phosphate + CO2 + NADH</text>
        <dbReference type="Rhea" id="RHEA:32275"/>
        <dbReference type="ChEBI" id="CHEBI:16526"/>
        <dbReference type="ChEBI" id="CHEBI:57279"/>
        <dbReference type="ChEBI" id="CHEBI:57540"/>
        <dbReference type="ChEBI" id="CHEBI:57945"/>
        <dbReference type="ChEBI" id="CHEBI:58452"/>
        <dbReference type="EC" id="1.1.1.262"/>
    </reaction>
</comment>
<dbReference type="GO" id="GO:0008270">
    <property type="term" value="F:zinc ion binding"/>
    <property type="evidence" value="ECO:0007669"/>
    <property type="project" value="UniProtKB-UniRule"/>
</dbReference>
<feature type="binding site" evidence="7">
    <location>
        <position position="141"/>
    </location>
    <ligand>
        <name>substrate</name>
    </ligand>
</feature>
<feature type="binding site" evidence="7">
    <location>
        <position position="294"/>
    </location>
    <ligand>
        <name>substrate</name>
    </ligand>
</feature>
<dbReference type="InterPro" id="IPR005255">
    <property type="entry name" value="PdxA_fam"/>
</dbReference>
<dbReference type="Proteomes" id="UP000825701">
    <property type="component" value="Chromosome"/>
</dbReference>
<feature type="binding site" evidence="7">
    <location>
        <position position="142"/>
    </location>
    <ligand>
        <name>substrate</name>
    </ligand>
</feature>
<keyword evidence="1 7" id="KW-0963">Cytoplasm</keyword>
<protein>
    <recommendedName>
        <fullName evidence="7">4-hydroxythreonine-4-phosphate dehydrogenase</fullName>
        <ecNumber evidence="7">1.1.1.262</ecNumber>
    </recommendedName>
    <alternativeName>
        <fullName evidence="7">4-(phosphohydroxy)-L-threonine dehydrogenase</fullName>
    </alternativeName>
</protein>
<keyword evidence="7" id="KW-0862">Zinc</keyword>
<dbReference type="Pfam" id="PF04166">
    <property type="entry name" value="PdxA"/>
    <property type="match status" value="1"/>
</dbReference>
<evidence type="ECO:0000313" key="9">
    <source>
        <dbReference type="Proteomes" id="UP000825701"/>
    </source>
</evidence>
<comment type="pathway">
    <text evidence="7">Cofactor biosynthesis; pyridoxine 5'-phosphate biosynthesis; pyridoxine 5'-phosphate from D-erythrose 4-phosphate: step 4/5.</text>
</comment>
<evidence type="ECO:0000256" key="6">
    <source>
        <dbReference type="ARBA" id="ARBA00023096"/>
    </source>
</evidence>
<comment type="similarity">
    <text evidence="7">Belongs to the PdxA family.</text>
</comment>
<gene>
    <name evidence="7 8" type="primary">pdxA</name>
    <name evidence="8" type="ORF">K6K41_24010</name>
</gene>
<dbReference type="HAMAP" id="MF_00536">
    <property type="entry name" value="PdxA"/>
    <property type="match status" value="1"/>
</dbReference>
<organism evidence="8 9">
    <name type="scientific">Chenggangzhangella methanolivorans</name>
    <dbReference type="NCBI Taxonomy" id="1437009"/>
    <lineage>
        <taxon>Bacteria</taxon>
        <taxon>Pseudomonadati</taxon>
        <taxon>Pseudomonadota</taxon>
        <taxon>Alphaproteobacteria</taxon>
        <taxon>Hyphomicrobiales</taxon>
        <taxon>Methylopilaceae</taxon>
        <taxon>Chenggangzhangella</taxon>
    </lineage>
</organism>
<sequence length="342" mass="36229">MSREGALTRPLALSMGEPAGVGPELALALWRDRDRLSTPPFTVLGCPATFAARARLVGIDAPIAEVEPEGAPAVFADRFPVTPVGRCVAEPGKPNSADAKTVIEAIRLGVELVHGGRCSALVTLPIAKAPLVEAGFPHPGHTEYLGALSETLWGRPFRAVMLLWAEEIAVVPVTVHMPLREACERLTEDDIVATGEIVARDLCRRFRIERPRRLAVAGLNPHAGENGVLGHEDDAIVAPAVERLKAEGIIATGPHPADTMFHAAARARYDAALAMYHDQALIPVKTLAFDRAVNVTLGLPFVRTSPDHGTAFDIAGTGAGDPSSLLAALRLAARMAREPALA</sequence>
<dbReference type="Gene3D" id="3.40.718.10">
    <property type="entry name" value="Isopropylmalate Dehydrogenase"/>
    <property type="match status" value="1"/>
</dbReference>
<dbReference type="GO" id="GO:0050570">
    <property type="term" value="F:4-hydroxythreonine-4-phosphate dehydrogenase activity"/>
    <property type="evidence" value="ECO:0007669"/>
    <property type="project" value="UniProtKB-UniRule"/>
</dbReference>
<dbReference type="SUPFAM" id="SSF53659">
    <property type="entry name" value="Isocitrate/Isopropylmalate dehydrogenase-like"/>
    <property type="match status" value="1"/>
</dbReference>
<feature type="binding site" evidence="7">
    <location>
        <position position="277"/>
    </location>
    <ligand>
        <name>a divalent metal cation</name>
        <dbReference type="ChEBI" id="CHEBI:60240"/>
        <note>ligand shared between dimeric partners</note>
    </ligand>
</feature>
<dbReference type="PANTHER" id="PTHR30004">
    <property type="entry name" value="4-HYDROXYTHREONINE-4-PHOSPHATE DEHYDROGENASE"/>
    <property type="match status" value="1"/>
</dbReference>
<evidence type="ECO:0000256" key="5">
    <source>
        <dbReference type="ARBA" id="ARBA00023027"/>
    </source>
</evidence>
<feature type="binding site" evidence="7">
    <location>
        <position position="285"/>
    </location>
    <ligand>
        <name>substrate</name>
    </ligand>
</feature>
<feature type="binding site" evidence="7">
    <location>
        <position position="303"/>
    </location>
    <ligand>
        <name>substrate</name>
    </ligand>
</feature>
<dbReference type="KEGG" id="cmet:K6K41_24010"/>
<name>A0A9E6REG0_9HYPH</name>
<dbReference type="GO" id="GO:0005737">
    <property type="term" value="C:cytoplasm"/>
    <property type="evidence" value="ECO:0007669"/>
    <property type="project" value="UniProtKB-SubCell"/>
</dbReference>
<keyword evidence="6 7" id="KW-0664">Pyridoxine biosynthesis</keyword>
<dbReference type="GO" id="GO:0050897">
    <property type="term" value="F:cobalt ion binding"/>
    <property type="evidence" value="ECO:0007669"/>
    <property type="project" value="UniProtKB-UniRule"/>
</dbReference>
<comment type="subcellular location">
    <subcellularLocation>
        <location evidence="7">Cytoplasm</location>
    </subcellularLocation>
</comment>
<feature type="binding site" evidence="7">
    <location>
        <position position="176"/>
    </location>
    <ligand>
        <name>a divalent metal cation</name>
        <dbReference type="ChEBI" id="CHEBI:60240"/>
        <note>ligand shared between dimeric partners</note>
    </ligand>
</feature>
<dbReference type="NCBIfam" id="TIGR00557">
    <property type="entry name" value="pdxA"/>
    <property type="match status" value="1"/>
</dbReference>
<dbReference type="EMBL" id="CP081869">
    <property type="protein sequence ID" value="QZN99705.1"/>
    <property type="molecule type" value="Genomic_DNA"/>
</dbReference>